<evidence type="ECO:0000313" key="2">
    <source>
        <dbReference type="EMBL" id="SHN26548.1"/>
    </source>
</evidence>
<dbReference type="STRING" id="134849.SAMN05443668_104275"/>
<keyword evidence="3" id="KW-1185">Reference proteome</keyword>
<feature type="transmembrane region" description="Helical" evidence="1">
    <location>
        <begin position="66"/>
        <end position="88"/>
    </location>
</feature>
<dbReference type="EMBL" id="FRCS01000004">
    <property type="protein sequence ID" value="SHN26548.1"/>
    <property type="molecule type" value="Genomic_DNA"/>
</dbReference>
<keyword evidence="1" id="KW-0812">Transmembrane</keyword>
<proteinExistence type="predicted"/>
<reference evidence="2 3" key="1">
    <citation type="submission" date="2016-11" db="EMBL/GenBank/DDBJ databases">
        <authorList>
            <person name="Jaros S."/>
            <person name="Januszkiewicz K."/>
            <person name="Wedrychowicz H."/>
        </authorList>
    </citation>
    <scope>NUCLEOTIDE SEQUENCE [LARGE SCALE GENOMIC DNA]</scope>
    <source>
        <strain evidence="2 3">DSM 46144</strain>
    </source>
</reference>
<gene>
    <name evidence="2" type="ORF">SAMN05443668_104275</name>
</gene>
<feature type="transmembrane region" description="Helical" evidence="1">
    <location>
        <begin position="245"/>
        <end position="261"/>
    </location>
</feature>
<organism evidence="2 3">
    <name type="scientific">Cryptosporangium aurantiacum</name>
    <dbReference type="NCBI Taxonomy" id="134849"/>
    <lineage>
        <taxon>Bacteria</taxon>
        <taxon>Bacillati</taxon>
        <taxon>Actinomycetota</taxon>
        <taxon>Actinomycetes</taxon>
        <taxon>Cryptosporangiales</taxon>
        <taxon>Cryptosporangiaceae</taxon>
        <taxon>Cryptosporangium</taxon>
    </lineage>
</organism>
<feature type="transmembrane region" description="Helical" evidence="1">
    <location>
        <begin position="181"/>
        <end position="199"/>
    </location>
</feature>
<evidence type="ECO:0000256" key="1">
    <source>
        <dbReference type="SAM" id="Phobius"/>
    </source>
</evidence>
<feature type="transmembrane region" description="Helical" evidence="1">
    <location>
        <begin position="295"/>
        <end position="318"/>
    </location>
</feature>
<name>A0A1M7Q7Z5_9ACTN</name>
<protein>
    <submittedName>
        <fullName evidence="2">Uncharacterized protein</fullName>
    </submittedName>
</protein>
<keyword evidence="1" id="KW-0472">Membrane</keyword>
<sequence length="335" mass="36344">MLRCTRKGWAGGPALGLFLLAPLIGEYLHGNMSVTALPWLVLTAPLYGGGALLVREAARRTRRGWPTVFLLGLAYAVFEEGLVTHTLFNPSYFGYPLLSWARLPVVEMGAWWTIFVLTLHVVWSISASIALAEALVPHRAAEPWLSNRGIVVIGIVFVLGAATNWLATYDLEQFVPAAEQLTGTAVTVVLLVVAAFRVAGRRHSPIGWRSPIGRAAPSPGWVATTAFVMTSVFIVLGWFPGWPTVAVYLGLYLIGWLLLRRWTRRPGWSGRHVLALTGGALATYAWYAFPSRPLVGAAGPVDTAGNVLFALGLVGLLWHARRATSMSAPAPEWLS</sequence>
<dbReference type="AlphaFoldDB" id="A0A1M7Q7Z5"/>
<feature type="transmembrane region" description="Helical" evidence="1">
    <location>
        <begin position="108"/>
        <end position="136"/>
    </location>
</feature>
<feature type="transmembrane region" description="Helical" evidence="1">
    <location>
        <begin position="35"/>
        <end position="54"/>
    </location>
</feature>
<dbReference type="RefSeq" id="WP_143175233.1">
    <property type="nucleotide sequence ID" value="NZ_FRCS01000004.1"/>
</dbReference>
<keyword evidence="1" id="KW-1133">Transmembrane helix</keyword>
<feature type="transmembrane region" description="Helical" evidence="1">
    <location>
        <begin position="273"/>
        <end position="289"/>
    </location>
</feature>
<evidence type="ECO:0000313" key="3">
    <source>
        <dbReference type="Proteomes" id="UP000184440"/>
    </source>
</evidence>
<feature type="transmembrane region" description="Helical" evidence="1">
    <location>
        <begin position="148"/>
        <end position="169"/>
    </location>
</feature>
<accession>A0A1M7Q7Z5</accession>
<dbReference type="Proteomes" id="UP000184440">
    <property type="component" value="Unassembled WGS sequence"/>
</dbReference>
<dbReference type="OrthoDB" id="8478704at2"/>
<feature type="transmembrane region" description="Helical" evidence="1">
    <location>
        <begin position="220"/>
        <end position="239"/>
    </location>
</feature>